<evidence type="ECO:0000256" key="3">
    <source>
        <dbReference type="ARBA" id="ARBA00022692"/>
    </source>
</evidence>
<dbReference type="PANTHER" id="PTHR31123">
    <property type="entry name" value="ACCUMULATION OF DYADS PROTEIN 2-RELATED"/>
    <property type="match status" value="1"/>
</dbReference>
<evidence type="ECO:0000256" key="1">
    <source>
        <dbReference type="ARBA" id="ARBA00004141"/>
    </source>
</evidence>
<dbReference type="InterPro" id="IPR000791">
    <property type="entry name" value="Gpr1/Fun34/SatP-like"/>
</dbReference>
<dbReference type="PANTHER" id="PTHR31123:SF1">
    <property type="entry name" value="ACCUMULATION OF DYADS PROTEIN 2-RELATED"/>
    <property type="match status" value="1"/>
</dbReference>
<evidence type="ECO:0000313" key="8">
    <source>
        <dbReference type="Proteomes" id="UP001163203"/>
    </source>
</evidence>
<feature type="transmembrane region" description="Helical" evidence="6">
    <location>
        <begin position="85"/>
        <end position="105"/>
    </location>
</feature>
<feature type="transmembrane region" description="Helical" evidence="6">
    <location>
        <begin position="117"/>
        <end position="136"/>
    </location>
</feature>
<proteinExistence type="inferred from homology"/>
<organism evidence="7 8">
    <name type="scientific">Amycolatopsis cynarae</name>
    <dbReference type="NCBI Taxonomy" id="2995223"/>
    <lineage>
        <taxon>Bacteria</taxon>
        <taxon>Bacillati</taxon>
        <taxon>Actinomycetota</taxon>
        <taxon>Actinomycetes</taxon>
        <taxon>Pseudonocardiales</taxon>
        <taxon>Pseudonocardiaceae</taxon>
        <taxon>Amycolatopsis</taxon>
    </lineage>
</organism>
<feature type="transmembrane region" description="Helical" evidence="6">
    <location>
        <begin position="31"/>
        <end position="51"/>
    </location>
</feature>
<keyword evidence="3 6" id="KW-0812">Transmembrane</keyword>
<gene>
    <name evidence="7" type="ORF">ORV05_17500</name>
</gene>
<name>A0ABY7BDI7_9PSEU</name>
<dbReference type="EMBL" id="CP113836">
    <property type="protein sequence ID" value="WAL69489.1"/>
    <property type="molecule type" value="Genomic_DNA"/>
</dbReference>
<dbReference type="NCBIfam" id="NF038013">
    <property type="entry name" value="AceTr_1"/>
    <property type="match status" value="1"/>
</dbReference>
<sequence length="211" mass="21801">MTAVEEIRETVSVPAAAVADPGAHIADPGPLGLAGFAATTFVLSSINAGVVPKAIEPVVLPLALFFGGFAQLLAGMWEFRKNNTFGATAFTAYGSFWLAFAFYVWQFAGKIPAAQAATATGMFLLVFTVFTAYMTIASLRTSVALVAVFSVLLLTFVCLTAGEFSGAAGVGKLGGWLGLATAVLAWYASFAGVLNGTFKKTVLPVGPLSGR</sequence>
<feature type="transmembrane region" description="Helical" evidence="6">
    <location>
        <begin position="173"/>
        <end position="194"/>
    </location>
</feature>
<reference evidence="7" key="1">
    <citation type="submission" date="2022-11" db="EMBL/GenBank/DDBJ databases">
        <authorList>
            <person name="Mo P."/>
        </authorList>
    </citation>
    <scope>NUCLEOTIDE SEQUENCE</scope>
    <source>
        <strain evidence="7">HUAS 11-8</strain>
    </source>
</reference>
<dbReference type="RefSeq" id="WP_268759574.1">
    <property type="nucleotide sequence ID" value="NZ_CP113836.1"/>
</dbReference>
<evidence type="ECO:0000256" key="6">
    <source>
        <dbReference type="SAM" id="Phobius"/>
    </source>
</evidence>
<comment type="subcellular location">
    <subcellularLocation>
        <location evidence="1">Membrane</location>
        <topology evidence="1">Multi-pass membrane protein</topology>
    </subcellularLocation>
</comment>
<keyword evidence="5 6" id="KW-0472">Membrane</keyword>
<evidence type="ECO:0000256" key="2">
    <source>
        <dbReference type="ARBA" id="ARBA00005587"/>
    </source>
</evidence>
<feature type="transmembrane region" description="Helical" evidence="6">
    <location>
        <begin position="142"/>
        <end position="161"/>
    </location>
</feature>
<evidence type="ECO:0000256" key="4">
    <source>
        <dbReference type="ARBA" id="ARBA00022989"/>
    </source>
</evidence>
<dbReference type="Proteomes" id="UP001163203">
    <property type="component" value="Chromosome"/>
</dbReference>
<feature type="transmembrane region" description="Helical" evidence="6">
    <location>
        <begin position="58"/>
        <end position="79"/>
    </location>
</feature>
<protein>
    <submittedName>
        <fullName evidence="7">Acetate uptake transporter</fullName>
    </submittedName>
</protein>
<evidence type="ECO:0000256" key="5">
    <source>
        <dbReference type="ARBA" id="ARBA00023136"/>
    </source>
</evidence>
<dbReference type="InterPro" id="IPR051633">
    <property type="entry name" value="AceTr"/>
</dbReference>
<dbReference type="Pfam" id="PF01184">
    <property type="entry name" value="Gpr1_Fun34_YaaH"/>
    <property type="match status" value="1"/>
</dbReference>
<keyword evidence="4 6" id="KW-1133">Transmembrane helix</keyword>
<evidence type="ECO:0000313" key="7">
    <source>
        <dbReference type="EMBL" id="WAL69489.1"/>
    </source>
</evidence>
<comment type="similarity">
    <text evidence="2">Belongs to the acetate uptake transporter (AceTr) (TC 2.A.96) family.</text>
</comment>
<accession>A0ABY7BDI7</accession>
<keyword evidence="8" id="KW-1185">Reference proteome</keyword>